<dbReference type="NCBIfam" id="TIGR01035">
    <property type="entry name" value="hemA"/>
    <property type="match status" value="1"/>
</dbReference>
<dbReference type="EMBL" id="RJVI01000001">
    <property type="protein sequence ID" value="ROR34802.1"/>
    <property type="molecule type" value="Genomic_DNA"/>
</dbReference>
<keyword evidence="19" id="KW-1185">Reference proteome</keyword>
<evidence type="ECO:0000313" key="19">
    <source>
        <dbReference type="Proteomes" id="UP000276634"/>
    </source>
</evidence>
<dbReference type="EC" id="1.2.1.70" evidence="3 9"/>
<dbReference type="Pfam" id="PF01488">
    <property type="entry name" value="Shikimate_DH"/>
    <property type="match status" value="1"/>
</dbReference>
<dbReference type="Pfam" id="PF00745">
    <property type="entry name" value="GlutR_dimer"/>
    <property type="match status" value="1"/>
</dbReference>
<comment type="domain">
    <text evidence="9">Possesses an unusual extended V-shaped dimeric structure with each monomer consisting of three distinct domains arranged along a curved 'spinal' alpha-helix. The N-terminal catalytic domain specifically recognizes the glutamate moiety of the substrate. The second domain is the NADPH-binding domain, and the third C-terminal domain is responsible for dimerization.</text>
</comment>
<dbReference type="InterPro" id="IPR018214">
    <property type="entry name" value="GluRdtase_CS"/>
</dbReference>
<evidence type="ECO:0000256" key="13">
    <source>
        <dbReference type="PIRSR" id="PIRSR000445-4"/>
    </source>
</evidence>
<proteinExistence type="inferred from homology"/>
<protein>
    <recommendedName>
        <fullName evidence="8 9">Glutamyl-tRNA reductase</fullName>
        <shortName evidence="9">GluTR</shortName>
        <ecNumber evidence="3 9">1.2.1.70</ecNumber>
    </recommendedName>
</protein>
<dbReference type="OrthoDB" id="110209at2"/>
<accession>A0A3N1YAY6</accession>
<comment type="similarity">
    <text evidence="2 9 14">Belongs to the glutamyl-tRNA reductase family.</text>
</comment>
<evidence type="ECO:0000256" key="11">
    <source>
        <dbReference type="PIRSR" id="PIRSR000445-2"/>
    </source>
</evidence>
<evidence type="ECO:0000256" key="6">
    <source>
        <dbReference type="ARBA" id="ARBA00023244"/>
    </source>
</evidence>
<keyword evidence="4 9" id="KW-0521">NADP</keyword>
<evidence type="ECO:0000256" key="2">
    <source>
        <dbReference type="ARBA" id="ARBA00005916"/>
    </source>
</evidence>
<evidence type="ECO:0000256" key="14">
    <source>
        <dbReference type="RuleBase" id="RU000584"/>
    </source>
</evidence>
<dbReference type="FunFam" id="3.30.460.30:FF:000001">
    <property type="entry name" value="Glutamyl-tRNA reductase"/>
    <property type="match status" value="1"/>
</dbReference>
<comment type="subunit">
    <text evidence="9">Homodimer.</text>
</comment>
<dbReference type="InterPro" id="IPR015895">
    <property type="entry name" value="4pyrrol_synth_GluRdtase_N"/>
</dbReference>
<reference evidence="18 19" key="1">
    <citation type="submission" date="2018-11" db="EMBL/GenBank/DDBJ databases">
        <title>Genomic Encyclopedia of Type Strains, Phase IV (KMG-IV): sequencing the most valuable type-strain genomes for metagenomic binning, comparative biology and taxonomic classification.</title>
        <authorList>
            <person name="Goeker M."/>
        </authorList>
    </citation>
    <scope>NUCLEOTIDE SEQUENCE [LARGE SCALE GENOMIC DNA]</scope>
    <source>
        <strain evidence="18 19">DSM 100275</strain>
    </source>
</reference>
<comment type="function">
    <text evidence="9">Catalyzes the NADPH-dependent reduction of glutamyl-tRNA(Glu) to glutamate 1-semialdehyde (GSA).</text>
</comment>
<dbReference type="InterPro" id="IPR036453">
    <property type="entry name" value="GluRdtase_dimer_dom_sf"/>
</dbReference>
<evidence type="ECO:0000256" key="7">
    <source>
        <dbReference type="ARBA" id="ARBA00047464"/>
    </source>
</evidence>
<dbReference type="InterPro" id="IPR000343">
    <property type="entry name" value="4pyrrol_synth_GluRdtase"/>
</dbReference>
<feature type="binding site" evidence="9 11">
    <location>
        <position position="107"/>
    </location>
    <ligand>
        <name>substrate</name>
    </ligand>
</feature>
<dbReference type="PIRSF" id="PIRSF000445">
    <property type="entry name" value="4pyrrol_synth_GluRdtase"/>
    <property type="match status" value="1"/>
</dbReference>
<dbReference type="Pfam" id="PF05201">
    <property type="entry name" value="GlutR_N"/>
    <property type="match status" value="1"/>
</dbReference>
<dbReference type="InterPro" id="IPR036343">
    <property type="entry name" value="GluRdtase_N_sf"/>
</dbReference>
<dbReference type="InterPro" id="IPR036291">
    <property type="entry name" value="NAD(P)-bd_dom_sf"/>
</dbReference>
<evidence type="ECO:0000256" key="1">
    <source>
        <dbReference type="ARBA" id="ARBA00005059"/>
    </source>
</evidence>
<dbReference type="Gene3D" id="3.30.460.30">
    <property type="entry name" value="Glutamyl-tRNA reductase, N-terminal domain"/>
    <property type="match status" value="1"/>
</dbReference>
<feature type="binding site" evidence="9 11">
    <location>
        <position position="118"/>
    </location>
    <ligand>
        <name>substrate</name>
    </ligand>
</feature>
<dbReference type="FunFam" id="3.40.50.720:FF:000031">
    <property type="entry name" value="Glutamyl-tRNA reductase"/>
    <property type="match status" value="1"/>
</dbReference>
<evidence type="ECO:0000256" key="9">
    <source>
        <dbReference type="HAMAP-Rule" id="MF_00087"/>
    </source>
</evidence>
<dbReference type="SUPFAM" id="SSF69075">
    <property type="entry name" value="Glutamyl tRNA-reductase dimerization domain"/>
    <property type="match status" value="1"/>
</dbReference>
<feature type="domain" description="Quinate/shikimate 5-dehydrogenase/glutamyl-tRNA reductase" evidence="16">
    <location>
        <begin position="170"/>
        <end position="304"/>
    </location>
</feature>
<evidence type="ECO:0000259" key="15">
    <source>
        <dbReference type="Pfam" id="PF00745"/>
    </source>
</evidence>
<comment type="caution">
    <text evidence="18">The sequence shown here is derived from an EMBL/GenBank/DDBJ whole genome shotgun (WGS) entry which is preliminary data.</text>
</comment>
<evidence type="ECO:0000256" key="10">
    <source>
        <dbReference type="PIRSR" id="PIRSR000445-1"/>
    </source>
</evidence>
<evidence type="ECO:0000259" key="17">
    <source>
        <dbReference type="Pfam" id="PF05201"/>
    </source>
</evidence>
<dbReference type="GO" id="GO:0050661">
    <property type="term" value="F:NADP binding"/>
    <property type="evidence" value="ECO:0007669"/>
    <property type="project" value="InterPro"/>
</dbReference>
<dbReference type="PROSITE" id="PS00747">
    <property type="entry name" value="GLUTR"/>
    <property type="match status" value="1"/>
</dbReference>
<name>A0A3N1YAY6_9GAMM</name>
<dbReference type="SUPFAM" id="SSF69742">
    <property type="entry name" value="Glutamyl tRNA-reductase catalytic, N-terminal domain"/>
    <property type="match status" value="1"/>
</dbReference>
<keyword evidence="5 9" id="KW-0560">Oxidoreductase</keyword>
<dbReference type="Gene3D" id="3.40.50.720">
    <property type="entry name" value="NAD(P)-binding Rossmann-like Domain"/>
    <property type="match status" value="1"/>
</dbReference>
<gene>
    <name evidence="9" type="primary">hemA</name>
    <name evidence="18" type="ORF">EDC57_0706</name>
</gene>
<feature type="active site" description="Nucleophile" evidence="9 10">
    <location>
        <position position="50"/>
    </location>
</feature>
<organism evidence="18 19">
    <name type="scientific">Inmirania thermothiophila</name>
    <dbReference type="NCBI Taxonomy" id="1750597"/>
    <lineage>
        <taxon>Bacteria</taxon>
        <taxon>Pseudomonadati</taxon>
        <taxon>Pseudomonadota</taxon>
        <taxon>Gammaproteobacteria</taxon>
        <taxon>Chromatiales</taxon>
        <taxon>Ectothiorhodospiraceae</taxon>
        <taxon>Inmirania</taxon>
    </lineage>
</organism>
<dbReference type="HAMAP" id="MF_00087">
    <property type="entry name" value="Glu_tRNA_reductase"/>
    <property type="match status" value="1"/>
</dbReference>
<evidence type="ECO:0000256" key="3">
    <source>
        <dbReference type="ARBA" id="ARBA00012970"/>
    </source>
</evidence>
<dbReference type="CDD" id="cd05213">
    <property type="entry name" value="NAD_bind_Glutamyl_tRNA_reduct"/>
    <property type="match status" value="1"/>
</dbReference>
<comment type="miscellaneous">
    <text evidence="9">During catalysis, the active site Cys acts as a nucleophile attacking the alpha-carbonyl group of tRNA-bound glutamate with the formation of a thioester intermediate between enzyme and glutamate, and the concomitant release of tRNA(Glu). The thioester intermediate is finally reduced by direct hydride transfer from NADPH, to form the product GSA.</text>
</comment>
<dbReference type="RefSeq" id="WP_123400280.1">
    <property type="nucleotide sequence ID" value="NZ_RJVI01000001.1"/>
</dbReference>
<feature type="domain" description="Tetrapyrrole biosynthesis glutamyl-tRNA reductase dimerisation" evidence="15">
    <location>
        <begin position="318"/>
        <end position="415"/>
    </location>
</feature>
<keyword evidence="6 9" id="KW-0627">Porphyrin biosynthesis</keyword>
<evidence type="ECO:0000256" key="5">
    <source>
        <dbReference type="ARBA" id="ARBA00023002"/>
    </source>
</evidence>
<dbReference type="GO" id="GO:0019353">
    <property type="term" value="P:protoporphyrinogen IX biosynthetic process from glutamate"/>
    <property type="evidence" value="ECO:0007669"/>
    <property type="project" value="TreeGrafter"/>
</dbReference>
<feature type="binding site" evidence="9 11">
    <location>
        <begin position="112"/>
        <end position="114"/>
    </location>
    <ligand>
        <name>substrate</name>
    </ligand>
</feature>
<dbReference type="UniPathway" id="UPA00251">
    <property type="reaction ID" value="UER00316"/>
</dbReference>
<dbReference type="PANTHER" id="PTHR43013">
    <property type="entry name" value="GLUTAMYL-TRNA REDUCTASE"/>
    <property type="match status" value="1"/>
</dbReference>
<evidence type="ECO:0000256" key="8">
    <source>
        <dbReference type="ARBA" id="ARBA00068659"/>
    </source>
</evidence>
<evidence type="ECO:0000313" key="18">
    <source>
        <dbReference type="EMBL" id="ROR34802.1"/>
    </source>
</evidence>
<evidence type="ECO:0000259" key="16">
    <source>
        <dbReference type="Pfam" id="PF01488"/>
    </source>
</evidence>
<dbReference type="InterPro" id="IPR015896">
    <property type="entry name" value="4pyrrol_synth_GluRdtase_dimer"/>
</dbReference>
<dbReference type="AlphaFoldDB" id="A0A3N1YAY6"/>
<evidence type="ECO:0000256" key="12">
    <source>
        <dbReference type="PIRSR" id="PIRSR000445-3"/>
    </source>
</evidence>
<feature type="domain" description="Glutamyl-tRNA reductase N-terminal" evidence="17">
    <location>
        <begin position="6"/>
        <end position="154"/>
    </location>
</feature>
<evidence type="ECO:0000256" key="4">
    <source>
        <dbReference type="ARBA" id="ARBA00022857"/>
    </source>
</evidence>
<feature type="binding site" evidence="9 11">
    <location>
        <begin position="49"/>
        <end position="52"/>
    </location>
    <ligand>
        <name>substrate</name>
    </ligand>
</feature>
<dbReference type="InterPro" id="IPR006151">
    <property type="entry name" value="Shikm_DH/Glu-tRNA_Rdtase"/>
</dbReference>
<feature type="site" description="Important for activity" evidence="9 13">
    <location>
        <position position="97"/>
    </location>
</feature>
<comment type="pathway">
    <text evidence="1 9 14">Porphyrin-containing compound metabolism; protoporphyrin-IX biosynthesis; 5-aminolevulinate from L-glutamyl-tRNA(Glu): step 1/2.</text>
</comment>
<dbReference type="GO" id="GO:0008883">
    <property type="term" value="F:glutamyl-tRNA reductase activity"/>
    <property type="evidence" value="ECO:0007669"/>
    <property type="project" value="UniProtKB-UniRule"/>
</dbReference>
<dbReference type="PANTHER" id="PTHR43013:SF1">
    <property type="entry name" value="GLUTAMYL-TRNA REDUCTASE"/>
    <property type="match status" value="1"/>
</dbReference>
<dbReference type="SUPFAM" id="SSF51735">
    <property type="entry name" value="NAD(P)-binding Rossmann-fold domains"/>
    <property type="match status" value="1"/>
</dbReference>
<sequence length="422" mass="46551">MPLLALGLNHRTAPVEIREKVAFPPERLPEALRELVRLPAVNEAAIVSTCNRTELYCGVEALEQERLLRWLAGYHRLPAEVLAPNVYVHPEQSAVRHILRVASGLDSMVLGEPQILGQIKDAYRAATEAGTLGRVLGRLFQHTFAVAKQVRTDTAIGSSPVSVAFAAVRLAQQIFGDLARQTALLIGAGETIELVARHLVEQRIGRIIVANRTVERAAHLAEAVDGYAIALKEIPTHLADADIVISSTASPLPILGKGAVERAIRERRHRPMFMVDIAVPRDIEPEVAELDDVYLYTVDDLRDVIEEGLASRREAARQAEEIIDVQARRFMDWVRALEAVGSIRTLREQADAVREEVLEKALRRLAAGRDPAETARWLAHTLTNKLLHAPSVGMRQAALEGREGVIEAAHELFRLGPPPRRG</sequence>
<comment type="catalytic activity">
    <reaction evidence="7 9 14">
        <text>(S)-4-amino-5-oxopentanoate + tRNA(Glu) + NADP(+) = L-glutamyl-tRNA(Glu) + NADPH + H(+)</text>
        <dbReference type="Rhea" id="RHEA:12344"/>
        <dbReference type="Rhea" id="RHEA-COMP:9663"/>
        <dbReference type="Rhea" id="RHEA-COMP:9680"/>
        <dbReference type="ChEBI" id="CHEBI:15378"/>
        <dbReference type="ChEBI" id="CHEBI:57501"/>
        <dbReference type="ChEBI" id="CHEBI:57783"/>
        <dbReference type="ChEBI" id="CHEBI:58349"/>
        <dbReference type="ChEBI" id="CHEBI:78442"/>
        <dbReference type="ChEBI" id="CHEBI:78520"/>
        <dbReference type="EC" id="1.2.1.70"/>
    </reaction>
</comment>
<feature type="binding site" evidence="9 12">
    <location>
        <begin position="187"/>
        <end position="192"/>
    </location>
    <ligand>
        <name>NADP(+)</name>
        <dbReference type="ChEBI" id="CHEBI:58349"/>
    </ligand>
</feature>
<dbReference type="Proteomes" id="UP000276634">
    <property type="component" value="Unassembled WGS sequence"/>
</dbReference>